<comment type="caution">
    <text evidence="2">The sequence shown here is derived from an EMBL/GenBank/DDBJ whole genome shotgun (WGS) entry which is preliminary data.</text>
</comment>
<organism evidence="2 3">
    <name type="scientific">Evansella vedderi</name>
    <dbReference type="NCBI Taxonomy" id="38282"/>
    <lineage>
        <taxon>Bacteria</taxon>
        <taxon>Bacillati</taxon>
        <taxon>Bacillota</taxon>
        <taxon>Bacilli</taxon>
        <taxon>Bacillales</taxon>
        <taxon>Bacillaceae</taxon>
        <taxon>Evansella</taxon>
    </lineage>
</organism>
<evidence type="ECO:0000313" key="2">
    <source>
        <dbReference type="EMBL" id="MDQ0257917.1"/>
    </source>
</evidence>
<keyword evidence="1" id="KW-0812">Transmembrane</keyword>
<accession>A0ABU0A350</accession>
<sequence>MEFVDYVMREALILVPVLMIIGKIIKNTPRVRNWMIPYILLVLGIILAGLIMGFSVESFIQGVLVTGAAVFGHQLFKQGKNYRDLKN</sequence>
<feature type="transmembrane region" description="Helical" evidence="1">
    <location>
        <begin position="34"/>
        <end position="52"/>
    </location>
</feature>
<dbReference type="Proteomes" id="UP001230005">
    <property type="component" value="Unassembled WGS sequence"/>
</dbReference>
<evidence type="ECO:0000256" key="1">
    <source>
        <dbReference type="SAM" id="Phobius"/>
    </source>
</evidence>
<proteinExistence type="predicted"/>
<protein>
    <submittedName>
        <fullName evidence="2">Membrane protein</fullName>
    </submittedName>
</protein>
<name>A0ABU0A350_9BACI</name>
<dbReference type="EMBL" id="JAUSUG010000037">
    <property type="protein sequence ID" value="MDQ0257917.1"/>
    <property type="molecule type" value="Genomic_DNA"/>
</dbReference>
<dbReference type="RefSeq" id="WP_307332405.1">
    <property type="nucleotide sequence ID" value="NZ_JAUSUG010000037.1"/>
</dbReference>
<evidence type="ECO:0000313" key="3">
    <source>
        <dbReference type="Proteomes" id="UP001230005"/>
    </source>
</evidence>
<keyword evidence="1" id="KW-0472">Membrane</keyword>
<dbReference type="InterPro" id="IPR032111">
    <property type="entry name" value="Clostridium_phage_holin"/>
</dbReference>
<keyword evidence="3" id="KW-1185">Reference proteome</keyword>
<keyword evidence="1" id="KW-1133">Transmembrane helix</keyword>
<feature type="transmembrane region" description="Helical" evidence="1">
    <location>
        <begin position="58"/>
        <end position="76"/>
    </location>
</feature>
<gene>
    <name evidence="2" type="ORF">J2S74_005380</name>
</gene>
<dbReference type="Pfam" id="PF16079">
    <property type="entry name" value="Phage_holin_5_2"/>
    <property type="match status" value="1"/>
</dbReference>
<reference evidence="2 3" key="1">
    <citation type="submission" date="2023-07" db="EMBL/GenBank/DDBJ databases">
        <title>Genomic Encyclopedia of Type Strains, Phase IV (KMG-IV): sequencing the most valuable type-strain genomes for metagenomic binning, comparative biology and taxonomic classification.</title>
        <authorList>
            <person name="Goeker M."/>
        </authorList>
    </citation>
    <scope>NUCLEOTIDE SEQUENCE [LARGE SCALE GENOMIC DNA]</scope>
    <source>
        <strain evidence="2 3">DSM 9768</strain>
    </source>
</reference>